<evidence type="ECO:0000256" key="1">
    <source>
        <dbReference type="SAM" id="MobiDB-lite"/>
    </source>
</evidence>
<dbReference type="EMBL" id="JAAALK010000286">
    <property type="protein sequence ID" value="KAG8061951.1"/>
    <property type="molecule type" value="Genomic_DNA"/>
</dbReference>
<reference evidence="2" key="1">
    <citation type="journal article" date="2021" name="bioRxiv">
        <title>Whole Genome Assembly and Annotation of Northern Wild Rice, Zizania palustris L., Supports a Whole Genome Duplication in the Zizania Genus.</title>
        <authorList>
            <person name="Haas M."/>
            <person name="Kono T."/>
            <person name="Macchietto M."/>
            <person name="Millas R."/>
            <person name="McGilp L."/>
            <person name="Shao M."/>
            <person name="Duquette J."/>
            <person name="Hirsch C.N."/>
            <person name="Kimball J."/>
        </authorList>
    </citation>
    <scope>NUCLEOTIDE SEQUENCE</scope>
    <source>
        <tissue evidence="2">Fresh leaf tissue</tissue>
    </source>
</reference>
<keyword evidence="3" id="KW-1185">Reference proteome</keyword>
<accession>A0A8J5VJB2</accession>
<dbReference type="AlphaFoldDB" id="A0A8J5VJB2"/>
<dbReference type="Proteomes" id="UP000729402">
    <property type="component" value="Unassembled WGS sequence"/>
</dbReference>
<sequence>MPPHQPLGWLSRRHHGLTGNEWTGAWRCARVSGACLGFTFSLPVDPQMNSRTPWVVLEQNKVDNEGGEKDENGEGSSRGKFQGMIGNTEKNNITGDPYTLDA</sequence>
<reference evidence="2" key="2">
    <citation type="submission" date="2021-02" db="EMBL/GenBank/DDBJ databases">
        <authorList>
            <person name="Kimball J.A."/>
            <person name="Haas M.W."/>
            <person name="Macchietto M."/>
            <person name="Kono T."/>
            <person name="Duquette J."/>
            <person name="Shao M."/>
        </authorList>
    </citation>
    <scope>NUCLEOTIDE SEQUENCE</scope>
    <source>
        <tissue evidence="2">Fresh leaf tissue</tissue>
    </source>
</reference>
<organism evidence="2 3">
    <name type="scientific">Zizania palustris</name>
    <name type="common">Northern wild rice</name>
    <dbReference type="NCBI Taxonomy" id="103762"/>
    <lineage>
        <taxon>Eukaryota</taxon>
        <taxon>Viridiplantae</taxon>
        <taxon>Streptophyta</taxon>
        <taxon>Embryophyta</taxon>
        <taxon>Tracheophyta</taxon>
        <taxon>Spermatophyta</taxon>
        <taxon>Magnoliopsida</taxon>
        <taxon>Liliopsida</taxon>
        <taxon>Poales</taxon>
        <taxon>Poaceae</taxon>
        <taxon>BOP clade</taxon>
        <taxon>Oryzoideae</taxon>
        <taxon>Oryzeae</taxon>
        <taxon>Zizaniinae</taxon>
        <taxon>Zizania</taxon>
    </lineage>
</organism>
<proteinExistence type="predicted"/>
<feature type="region of interest" description="Disordered" evidence="1">
    <location>
        <begin position="60"/>
        <end position="102"/>
    </location>
</feature>
<comment type="caution">
    <text evidence="2">The sequence shown here is derived from an EMBL/GenBank/DDBJ whole genome shotgun (WGS) entry which is preliminary data.</text>
</comment>
<feature type="compositionally biased region" description="Basic and acidic residues" evidence="1">
    <location>
        <begin position="60"/>
        <end position="72"/>
    </location>
</feature>
<gene>
    <name evidence="2" type="ORF">GUJ93_ZPchr0003g17015</name>
</gene>
<evidence type="ECO:0000313" key="3">
    <source>
        <dbReference type="Proteomes" id="UP000729402"/>
    </source>
</evidence>
<name>A0A8J5VJB2_ZIZPA</name>
<evidence type="ECO:0000313" key="2">
    <source>
        <dbReference type="EMBL" id="KAG8061951.1"/>
    </source>
</evidence>
<protein>
    <submittedName>
        <fullName evidence="2">Uncharacterized protein</fullName>
    </submittedName>
</protein>